<organism evidence="2 3">
    <name type="scientific">Scleroderma citrinum Foug A</name>
    <dbReference type="NCBI Taxonomy" id="1036808"/>
    <lineage>
        <taxon>Eukaryota</taxon>
        <taxon>Fungi</taxon>
        <taxon>Dikarya</taxon>
        <taxon>Basidiomycota</taxon>
        <taxon>Agaricomycotina</taxon>
        <taxon>Agaricomycetes</taxon>
        <taxon>Agaricomycetidae</taxon>
        <taxon>Boletales</taxon>
        <taxon>Sclerodermatineae</taxon>
        <taxon>Sclerodermataceae</taxon>
        <taxon>Scleroderma</taxon>
    </lineage>
</organism>
<keyword evidence="3" id="KW-1185">Reference proteome</keyword>
<dbReference type="HOGENOM" id="CLU_012413_0_0_1"/>
<dbReference type="EMBL" id="KN822026">
    <property type="protein sequence ID" value="KIM64829.1"/>
    <property type="molecule type" value="Genomic_DNA"/>
</dbReference>
<dbReference type="STRING" id="1036808.A0A0C3E8W9"/>
<proteinExistence type="predicted"/>
<accession>A0A0C3E8W9</accession>
<protein>
    <submittedName>
        <fullName evidence="2">Uncharacterized protein</fullName>
    </submittedName>
</protein>
<reference evidence="2 3" key="1">
    <citation type="submission" date="2014-04" db="EMBL/GenBank/DDBJ databases">
        <authorList>
            <consortium name="DOE Joint Genome Institute"/>
            <person name="Kuo A."/>
            <person name="Kohler A."/>
            <person name="Nagy L.G."/>
            <person name="Floudas D."/>
            <person name="Copeland A."/>
            <person name="Barry K.W."/>
            <person name="Cichocki N."/>
            <person name="Veneault-Fourrey C."/>
            <person name="LaButti K."/>
            <person name="Lindquist E.A."/>
            <person name="Lipzen A."/>
            <person name="Lundell T."/>
            <person name="Morin E."/>
            <person name="Murat C."/>
            <person name="Sun H."/>
            <person name="Tunlid A."/>
            <person name="Henrissat B."/>
            <person name="Grigoriev I.V."/>
            <person name="Hibbett D.S."/>
            <person name="Martin F."/>
            <person name="Nordberg H.P."/>
            <person name="Cantor M.N."/>
            <person name="Hua S.X."/>
        </authorList>
    </citation>
    <scope>NUCLEOTIDE SEQUENCE [LARGE SCALE GENOMIC DNA]</scope>
    <source>
        <strain evidence="2 3">Foug A</strain>
    </source>
</reference>
<feature type="region of interest" description="Disordered" evidence="1">
    <location>
        <begin position="472"/>
        <end position="499"/>
    </location>
</feature>
<name>A0A0C3E8W9_9AGAM</name>
<evidence type="ECO:0000313" key="3">
    <source>
        <dbReference type="Proteomes" id="UP000053989"/>
    </source>
</evidence>
<feature type="region of interest" description="Disordered" evidence="1">
    <location>
        <begin position="1"/>
        <end position="33"/>
    </location>
</feature>
<feature type="compositionally biased region" description="Polar residues" evidence="1">
    <location>
        <begin position="204"/>
        <end position="214"/>
    </location>
</feature>
<feature type="region of interest" description="Disordered" evidence="1">
    <location>
        <begin position="515"/>
        <end position="546"/>
    </location>
</feature>
<dbReference type="OrthoDB" id="3271131at2759"/>
<dbReference type="InParanoid" id="A0A0C3E8W9"/>
<evidence type="ECO:0000313" key="2">
    <source>
        <dbReference type="EMBL" id="KIM64829.1"/>
    </source>
</evidence>
<dbReference type="Proteomes" id="UP000053989">
    <property type="component" value="Unassembled WGS sequence"/>
</dbReference>
<evidence type="ECO:0000256" key="1">
    <source>
        <dbReference type="SAM" id="MobiDB-lite"/>
    </source>
</evidence>
<reference evidence="3" key="2">
    <citation type="submission" date="2015-01" db="EMBL/GenBank/DDBJ databases">
        <title>Evolutionary Origins and Diversification of the Mycorrhizal Mutualists.</title>
        <authorList>
            <consortium name="DOE Joint Genome Institute"/>
            <consortium name="Mycorrhizal Genomics Consortium"/>
            <person name="Kohler A."/>
            <person name="Kuo A."/>
            <person name="Nagy L.G."/>
            <person name="Floudas D."/>
            <person name="Copeland A."/>
            <person name="Barry K.W."/>
            <person name="Cichocki N."/>
            <person name="Veneault-Fourrey C."/>
            <person name="LaButti K."/>
            <person name="Lindquist E.A."/>
            <person name="Lipzen A."/>
            <person name="Lundell T."/>
            <person name="Morin E."/>
            <person name="Murat C."/>
            <person name="Riley R."/>
            <person name="Ohm R."/>
            <person name="Sun H."/>
            <person name="Tunlid A."/>
            <person name="Henrissat B."/>
            <person name="Grigoriev I.V."/>
            <person name="Hibbett D.S."/>
            <person name="Martin F."/>
        </authorList>
    </citation>
    <scope>NUCLEOTIDE SEQUENCE [LARGE SCALE GENOMIC DNA]</scope>
    <source>
        <strain evidence="3">Foug A</strain>
    </source>
</reference>
<feature type="compositionally biased region" description="Low complexity" evidence="1">
    <location>
        <begin position="1"/>
        <end position="23"/>
    </location>
</feature>
<dbReference type="AlphaFoldDB" id="A0A0C3E8W9"/>
<gene>
    <name evidence="2" type="ORF">SCLCIDRAFT_23232</name>
</gene>
<sequence length="677" mass="74724">MFNLRTAGSISDASSDAATDAGDCVGGGHSPPSVARLLREFDLSSRDETVEYKPNPWRIAKINAHLRTGPDQRVNGTTTETVLSTKAASSKATARRGPIEAAFKKQADRARTTQCSATAKEESTRKARLPPQIDRKEAHSLRVAIPKKMVAVPLSSPPRSLRSSAIFPHRDVQNHRQPCSNHPEPPTNRLQRTVLAPNAHIPISNDNPRSTLQRPSIRAPADDKMRHERAPPPPHLLYQTENREPGITAPLIDKQSGTRTQKHPCRWVGPLRPFAAAASPQNERPRRIHSPPAHPGTYRDHQHTSHSSPIRHSAHIRKITKIGLARPRPVPPPDRARLFSPSFGELQGLNVPPLKPPAREGMLLRDRAVHLRAPSERKELYGSDVSENIVQEDACLMRGDDSPPHIRSLDKRSLSPIAVPVTPVKKLRTRPPSPPSYLDRRRARAACANTSKFDDDEDEAWSTLGAARRDGGGRPVFLSGRERGGDRNKKRLGGGLKRSGVFKLPGLGGGGARNGTSKCVDVDDTPSNPKGRVITYLPPPMEDLPRTDVGGTFKNQGGLGKGVSRGTGLNIKTEYAPDVKNEDTLVHEQCDYYDVPAPRMDSDEATLVGEQEWHIEPESSPVQSIPFDTEEACTRYPDVRARARMKETHFAGLVHRKDECQGIEQKKYFVWDSEIYG</sequence>
<feature type="region of interest" description="Disordered" evidence="1">
    <location>
        <begin position="200"/>
        <end position="240"/>
    </location>
</feature>
<feature type="region of interest" description="Disordered" evidence="1">
    <location>
        <begin position="277"/>
        <end position="312"/>
    </location>
</feature>
<feature type="compositionally biased region" description="Basic and acidic residues" evidence="1">
    <location>
        <begin position="220"/>
        <end position="230"/>
    </location>
</feature>